<feature type="region of interest" description="Disordered" evidence="2">
    <location>
        <begin position="1309"/>
        <end position="1379"/>
    </location>
</feature>
<dbReference type="Proteomes" id="UP000000715">
    <property type="component" value="Unplaced"/>
</dbReference>
<feature type="compositionally biased region" description="Basic and acidic residues" evidence="2">
    <location>
        <begin position="1367"/>
        <end position="1378"/>
    </location>
</feature>
<keyword evidence="3" id="KW-1185">Reference proteome</keyword>
<feature type="region of interest" description="Disordered" evidence="2">
    <location>
        <begin position="680"/>
        <end position="715"/>
    </location>
</feature>
<reference evidence="4 5" key="1">
    <citation type="submission" date="2025-04" db="UniProtKB">
        <authorList>
            <consortium name="RefSeq"/>
        </authorList>
    </citation>
    <scope>IDENTIFICATION</scope>
    <source>
        <tissue evidence="4 5">Brain</tissue>
    </source>
</reference>
<dbReference type="GeneID" id="101683746"/>
<dbReference type="RefSeq" id="XP_044937787.1">
    <property type="nucleotide sequence ID" value="XM_045081852.1"/>
</dbReference>
<keyword evidence="1" id="KW-0175">Coiled coil</keyword>
<dbReference type="GO" id="GO:0003351">
    <property type="term" value="P:epithelial cilium movement involved in extracellular fluid movement"/>
    <property type="evidence" value="ECO:0007669"/>
    <property type="project" value="TreeGrafter"/>
</dbReference>
<organism evidence="3 5">
    <name type="scientific">Mustela putorius furo</name>
    <name type="common">European domestic ferret</name>
    <name type="synonym">Mustela furo</name>
    <dbReference type="NCBI Taxonomy" id="9669"/>
    <lineage>
        <taxon>Eukaryota</taxon>
        <taxon>Metazoa</taxon>
        <taxon>Chordata</taxon>
        <taxon>Craniata</taxon>
        <taxon>Vertebrata</taxon>
        <taxon>Euteleostomi</taxon>
        <taxon>Mammalia</taxon>
        <taxon>Eutheria</taxon>
        <taxon>Laurasiatheria</taxon>
        <taxon>Carnivora</taxon>
        <taxon>Caniformia</taxon>
        <taxon>Musteloidea</taxon>
        <taxon>Mustelidae</taxon>
        <taxon>Mustelinae</taxon>
        <taxon>Mustela</taxon>
    </lineage>
</organism>
<dbReference type="GO" id="GO:1904158">
    <property type="term" value="P:axonemal central apparatus assembly"/>
    <property type="evidence" value="ECO:0007669"/>
    <property type="project" value="TreeGrafter"/>
</dbReference>
<feature type="compositionally biased region" description="Basic and acidic residues" evidence="2">
    <location>
        <begin position="1182"/>
        <end position="1210"/>
    </location>
</feature>
<dbReference type="PANTHER" id="PTHR21963">
    <property type="entry name" value="PF6"/>
    <property type="match status" value="1"/>
</dbReference>
<dbReference type="Pfam" id="PF14874">
    <property type="entry name" value="PapD-like"/>
    <property type="match status" value="1"/>
</dbReference>
<feature type="region of interest" description="Disordered" evidence="2">
    <location>
        <begin position="900"/>
        <end position="920"/>
    </location>
</feature>
<feature type="compositionally biased region" description="Polar residues" evidence="2">
    <location>
        <begin position="728"/>
        <end position="741"/>
    </location>
</feature>
<dbReference type="GO" id="GO:0005576">
    <property type="term" value="C:extracellular region"/>
    <property type="evidence" value="ECO:0007669"/>
    <property type="project" value="GOC"/>
</dbReference>
<dbReference type="PANTHER" id="PTHR21963:SF1">
    <property type="entry name" value="SPERM-ASSOCIATED ANTIGEN 17"/>
    <property type="match status" value="1"/>
</dbReference>
<feature type="compositionally biased region" description="Pro residues" evidence="2">
    <location>
        <begin position="1319"/>
        <end position="1329"/>
    </location>
</feature>
<feature type="coiled-coil region" evidence="1">
    <location>
        <begin position="1879"/>
        <end position="1906"/>
    </location>
</feature>
<feature type="compositionally biased region" description="Basic and acidic residues" evidence="2">
    <location>
        <begin position="700"/>
        <end position="712"/>
    </location>
</feature>
<feature type="region of interest" description="Disordered" evidence="2">
    <location>
        <begin position="728"/>
        <end position="760"/>
    </location>
</feature>
<feature type="region of interest" description="Disordered" evidence="2">
    <location>
        <begin position="949"/>
        <end position="1010"/>
    </location>
</feature>
<feature type="compositionally biased region" description="Low complexity" evidence="2">
    <location>
        <begin position="1309"/>
        <end position="1318"/>
    </location>
</feature>
<accession>A0A8U0S9X6</accession>
<name>A0A8U0S9X6_MUSPF</name>
<gene>
    <name evidence="4 5" type="primary">SPAG17</name>
</gene>
<feature type="compositionally biased region" description="Basic and acidic residues" evidence="2">
    <location>
        <begin position="141"/>
        <end position="171"/>
    </location>
</feature>
<feature type="region of interest" description="Disordered" evidence="2">
    <location>
        <begin position="1082"/>
        <end position="1109"/>
    </location>
</feature>
<feature type="region of interest" description="Disordered" evidence="2">
    <location>
        <begin position="141"/>
        <end position="212"/>
    </location>
</feature>
<evidence type="ECO:0000256" key="2">
    <source>
        <dbReference type="SAM" id="MobiDB-lite"/>
    </source>
</evidence>
<feature type="region of interest" description="Disordered" evidence="2">
    <location>
        <begin position="1176"/>
        <end position="1210"/>
    </location>
</feature>
<dbReference type="InterPro" id="IPR026173">
    <property type="entry name" value="SPAG17"/>
</dbReference>
<sequence>MAPKKEKGGTVSNSSKIWEPSLIGAHFNQNDWKASVAFIVGNRSEDDLLIRALTLAVQVPQRKLFSIVSWQDILQQINESNAFLGTPSKKAKKPLGGSAPLYHEVLIAAKAIMDSGEKLTLPLIGKLLKFQLLQVKMKDQQRRENEKKVIEDRVKIEKDKGKAKPPKEKKTSGVKVAKGKGKDQPEANTTVKKTTQLKRRGEDDDTKHYIDDEPDDGAQHYIIVVGFNNPQLFAIMTELGVPISSVIKISSENYEPLQTHLAALSQQQEVLLQPEDIEAEKLKKEKAIKELEIFWKYLEPILNNEKPETNLCDVARLEYMVKADNFPSDWADNEMMLELGTDIFENIACLMYDTLDWKRQHQHYLESMQLINIPQVVNEKPILEATSITEAPQPVAPTPGKKKAQNEEPQAPPSVTFVLTTEVDMRYYNDLLNQIPEEFISVPLILHCMLEQVVATEEDLVPPSLAQPPPRADGLDHRIAAHIVSILPSLCLTEREKKNLHEIFLSEEENESKAVPKGPLLLDYHDAHAHKKYALKGQKNFDPVQIEQEMQSKLPLWEFLKFPLPPPWNSTKRLATIHELMHFCTNEALSWTEVERAFKVFTFESLKLSEVNEEGKLMPSEMMYGTASEMFNIPWDNPARFAKQIRQQYIMKMNAQEAEHQTDTETKDRILFVDQNWSTSVQEDEITKEPSDAPQSDSNNMKHSDPNSKEPIDPDNIQLSEKEISLKAQVQSGPSEQTTNNEIKDEGVTKAEPLEKKPKKMTVEAELEDIKKTQQRSLMDWSFTEHFKPKVLLQVLQEANQQYRWIDSYYHTQDNSLLLVFHNPMNVQRLHCEHWSIALHSNVGFRNYLELVAKSIQDWVIKEEAIYQESKMAEEINRTKAELELKSAAAKITSPGKINAIKKSKSSKGMSKTEIADQEKEKEKEKIPFILEGSLKAWKEEQDRLAEEERLKEEKKAEKKSKEAGKKKGKEKVEKEDSKASKKKFLFKEKSKEEQMKIPEVAEEPLQQPEPEIIYPFHGYNMGDIPVQISGTNSYLYPSDGGQIEVEKTTFEKGPTFIKVTVKKDKHTFIIHLKDPKEIVKKGKKEEDYSSEDVKENREEEQNLETGKSDAENKVISKFGSFSATLENGICLSISYYGPSGMAPENKDPNLETMLSIPSALTTTVVPLIVTVPQSKVKGKTKGKEKPKEFLKEEEHPKEEEKKEEVEPEHVLQETPYVPTFQNLNVSCPNGLLVTFIGQESTDQNVVDEEPTWDIMVRQSYPQKVKHYEFHKTVMPPVDQEASRVITKQGTVVKYMLDGSTQVLFADGVVSSSPDSGPVSPPVEMPPSPHSGDLMDTVSQQKSETAPSEIVIPKKGKSHKNQSSVAHKNESQEPHPETVQRVTPVEVHVGTWFTTTPEGNRIGTKGLERITDMTPLLSFKATDPVNGTVMTTREDRVVIVERKDGTRIVDHADGTRITTFYQVYEDHITPPEDNKITESPQTVTRQVKCMRIENSHYATIITNCEDSSCSATFGDGTSIIAKPQGTYQVLPPNTGCLHIDRDCSAIYCHELSSDIYHPFQKREQLRASRYIMKHTSEVICEVLDPEGNTFQVMADGSISTMAPKNNVEEDLSEKAEGYDNLSSTHLHKNHLLIYGEHVPRFFVIYADGSGVELLRDSDIEEYLSLAYGESSTVVLQEPVQEQPGTLSITVLRPFHEASPWLMKKELDTIVPPNLQSRSWETFPSVEKKTPGPPFGTHIWKGLDVGSKQLVSAPAPILKSPKVLQMRQFIQHEVIKDEVKLKLQISLKDYINHILKKEDKLQEMTVKDSRTEEERGNAADLLKLVMSFPKMEQTTKSHVTEVAAHLSDLFKESLPAAPERLPETLDSDFFEKKWRYTIKARHWKKKLEQKRKEIENTKKYLMEIRNKVISPYFKSELSKCYQSQFNYLDTLSKNLPPFTKREEDTNKTTPKKTSDLLPDGQPDSEEESPQSPQRLLKPKNFVDIEESAGQNQTEPLEKPTEDPESCVPVKIPTQSLLQDVAGQARKEKVRLPHYLLSSKPKSQPLTKVQDSVGGRVKTSSVACAAINNMTSSPFGFHLLPPSVNFGVLEEGHTYATTVKLKNVGVDFCRFRVKQPPPSTGLKVTYKHGPVAAGLQTELKVELFAMAVGEDGAKGSTHISHNIEIMTEHDILFLPVEATVLAGSNYDNRPKDFPQGKENPMVHRTSTISSSTLGVFMSRKISQR</sequence>
<feature type="region of interest" description="Disordered" evidence="2">
    <location>
        <begin position="388"/>
        <end position="412"/>
    </location>
</feature>
<evidence type="ECO:0000256" key="1">
    <source>
        <dbReference type="SAM" id="Coils"/>
    </source>
</evidence>
<feature type="compositionally biased region" description="Polar residues" evidence="2">
    <location>
        <begin position="1337"/>
        <end position="1346"/>
    </location>
</feature>
<dbReference type="OrthoDB" id="10257153at2759"/>
<dbReference type="CTD" id="200162"/>
<evidence type="ECO:0000313" key="5">
    <source>
        <dbReference type="RefSeq" id="XP_044937787.1"/>
    </source>
</evidence>
<feature type="compositionally biased region" description="Basic and acidic residues" evidence="2">
    <location>
        <begin position="949"/>
        <end position="997"/>
    </location>
</feature>
<evidence type="ECO:0000313" key="3">
    <source>
        <dbReference type="Proteomes" id="UP000000715"/>
    </source>
</evidence>
<evidence type="ECO:0000313" key="4">
    <source>
        <dbReference type="RefSeq" id="XP_044937786.1"/>
    </source>
</evidence>
<protein>
    <submittedName>
        <fullName evidence="4 5">Sperm-associated antigen 17 isoform X1</fullName>
    </submittedName>
</protein>
<feature type="compositionally biased region" description="Basic and acidic residues" evidence="2">
    <location>
        <begin position="742"/>
        <end position="756"/>
    </location>
</feature>
<feature type="region of interest" description="Disordered" evidence="2">
    <location>
        <begin position="1931"/>
        <end position="1975"/>
    </location>
</feature>
<feature type="region of interest" description="Disordered" evidence="2">
    <location>
        <begin position="1987"/>
        <end position="2006"/>
    </location>
</feature>
<feature type="compositionally biased region" description="Basic and acidic residues" evidence="2">
    <location>
        <begin position="199"/>
        <end position="211"/>
    </location>
</feature>
<dbReference type="GO" id="GO:1990716">
    <property type="term" value="C:axonemal central apparatus"/>
    <property type="evidence" value="ECO:0007669"/>
    <property type="project" value="TreeGrafter"/>
</dbReference>
<dbReference type="RefSeq" id="XP_044937786.1">
    <property type="nucleotide sequence ID" value="XM_045081851.1"/>
</dbReference>
<proteinExistence type="predicted"/>